<protein>
    <submittedName>
        <fullName evidence="1">Uncharacterized protein</fullName>
    </submittedName>
</protein>
<name>A0A9D4B8U8_9SAUR</name>
<proteinExistence type="predicted"/>
<keyword evidence="2" id="KW-1185">Reference proteome</keyword>
<evidence type="ECO:0000313" key="2">
    <source>
        <dbReference type="Proteomes" id="UP000827986"/>
    </source>
</evidence>
<evidence type="ECO:0000313" key="1">
    <source>
        <dbReference type="EMBL" id="KAH1185026.1"/>
    </source>
</evidence>
<accession>A0A9D4B8U8</accession>
<dbReference type="EMBL" id="JAHDVG010000464">
    <property type="protein sequence ID" value="KAH1185026.1"/>
    <property type="molecule type" value="Genomic_DNA"/>
</dbReference>
<sequence>MPNKIIWQPLGHQLPTPGLGNYLTHLRFFVCFNNIFPDIKTLFKILQNTLKREGENSPYIPITPSPTKYNGGPILVVNYRYHSKLISKDCSEASKLLLVKYL</sequence>
<comment type="caution">
    <text evidence="1">The sequence shown here is derived from an EMBL/GenBank/DDBJ whole genome shotgun (WGS) entry which is preliminary data.</text>
</comment>
<dbReference type="Proteomes" id="UP000827986">
    <property type="component" value="Unassembled WGS sequence"/>
</dbReference>
<reference evidence="1" key="1">
    <citation type="submission" date="2021-09" db="EMBL/GenBank/DDBJ databases">
        <title>The genome of Mauremys mutica provides insights into the evolution of semi-aquatic lifestyle.</title>
        <authorList>
            <person name="Gong S."/>
            <person name="Gao Y."/>
        </authorList>
    </citation>
    <scope>NUCLEOTIDE SEQUENCE</scope>
    <source>
        <strain evidence="1">MM-2020</strain>
        <tissue evidence="1">Muscle</tissue>
    </source>
</reference>
<gene>
    <name evidence="1" type="ORF">KIL84_012967</name>
</gene>
<organism evidence="1 2">
    <name type="scientific">Mauremys mutica</name>
    <name type="common">yellowpond turtle</name>
    <dbReference type="NCBI Taxonomy" id="74926"/>
    <lineage>
        <taxon>Eukaryota</taxon>
        <taxon>Metazoa</taxon>
        <taxon>Chordata</taxon>
        <taxon>Craniata</taxon>
        <taxon>Vertebrata</taxon>
        <taxon>Euteleostomi</taxon>
        <taxon>Archelosauria</taxon>
        <taxon>Testudinata</taxon>
        <taxon>Testudines</taxon>
        <taxon>Cryptodira</taxon>
        <taxon>Durocryptodira</taxon>
        <taxon>Testudinoidea</taxon>
        <taxon>Geoemydidae</taxon>
        <taxon>Geoemydinae</taxon>
        <taxon>Mauremys</taxon>
    </lineage>
</organism>
<dbReference type="AlphaFoldDB" id="A0A9D4B8U8"/>